<dbReference type="SMART" id="SM00836">
    <property type="entry name" value="DALR_1"/>
    <property type="match status" value="1"/>
</dbReference>
<dbReference type="Proteomes" id="UP000008983">
    <property type="component" value="Unassembled WGS sequence"/>
</dbReference>
<dbReference type="Pfam" id="PF05746">
    <property type="entry name" value="DALR_1"/>
    <property type="match status" value="1"/>
</dbReference>
<dbReference type="Gene3D" id="3.40.50.620">
    <property type="entry name" value="HUPs"/>
    <property type="match status" value="1"/>
</dbReference>
<dbReference type="OMA" id="EDHATWI"/>
<keyword evidence="3 9" id="KW-0436">Ligase</keyword>
<evidence type="ECO:0000313" key="11">
    <source>
        <dbReference type="EMBL" id="EGR29994.1"/>
    </source>
</evidence>
<dbReference type="GeneID" id="14906098"/>
<evidence type="ECO:0000256" key="2">
    <source>
        <dbReference type="ARBA" id="ARBA00012837"/>
    </source>
</evidence>
<evidence type="ECO:0000259" key="10">
    <source>
        <dbReference type="SMART" id="SM00836"/>
    </source>
</evidence>
<evidence type="ECO:0000256" key="7">
    <source>
        <dbReference type="ARBA" id="ARBA00023146"/>
    </source>
</evidence>
<dbReference type="InterPro" id="IPR009080">
    <property type="entry name" value="tRNAsynth_Ia_anticodon-bd"/>
</dbReference>
<evidence type="ECO:0000256" key="3">
    <source>
        <dbReference type="ARBA" id="ARBA00022598"/>
    </source>
</evidence>
<reference evidence="11 12" key="1">
    <citation type="submission" date="2011-07" db="EMBL/GenBank/DDBJ databases">
        <authorList>
            <person name="Coyne R."/>
            <person name="Brami D."/>
            <person name="Johnson J."/>
            <person name="Hostetler J."/>
            <person name="Hannick L."/>
            <person name="Clark T."/>
            <person name="Cassidy-Hanley D."/>
            <person name="Inman J."/>
        </authorList>
    </citation>
    <scope>NUCLEOTIDE SEQUENCE [LARGE SCALE GENOMIC DNA]</scope>
    <source>
        <strain evidence="11 12">G5</strain>
    </source>
</reference>
<keyword evidence="4 9" id="KW-0547">Nucleotide-binding</keyword>
<protein>
    <recommendedName>
        <fullName evidence="2">arginine--tRNA ligase</fullName>
        <ecNumber evidence="2">6.1.1.19</ecNumber>
    </recommendedName>
</protein>
<evidence type="ECO:0000313" key="12">
    <source>
        <dbReference type="Proteomes" id="UP000008983"/>
    </source>
</evidence>
<evidence type="ECO:0000256" key="6">
    <source>
        <dbReference type="ARBA" id="ARBA00022917"/>
    </source>
</evidence>
<dbReference type="InterPro" id="IPR001278">
    <property type="entry name" value="Arg-tRNA-ligase"/>
</dbReference>
<dbReference type="GO" id="GO:0006420">
    <property type="term" value="P:arginyl-tRNA aminoacylation"/>
    <property type="evidence" value="ECO:0007669"/>
    <property type="project" value="InterPro"/>
</dbReference>
<gene>
    <name evidence="11" type="ORF">IMG5_144680</name>
</gene>
<dbReference type="OrthoDB" id="68056at2759"/>
<dbReference type="eggNOG" id="KOG4426">
    <property type="taxonomic scope" value="Eukaryota"/>
</dbReference>
<dbReference type="FunCoup" id="G0QXQ7">
    <property type="interactions" value="471"/>
</dbReference>
<comment type="similarity">
    <text evidence="1 9">Belongs to the class-I aminoacyl-tRNA synthetase family.</text>
</comment>
<accession>G0QXQ7</accession>
<dbReference type="SUPFAM" id="SSF52374">
    <property type="entry name" value="Nucleotidylyl transferase"/>
    <property type="match status" value="1"/>
</dbReference>
<dbReference type="EC" id="6.1.1.19" evidence="2"/>
<dbReference type="RefSeq" id="XP_004031230.1">
    <property type="nucleotide sequence ID" value="XM_004031182.1"/>
</dbReference>
<dbReference type="InParanoid" id="G0QXQ7"/>
<dbReference type="FunFam" id="1.10.730.10:FF:000006">
    <property type="entry name" value="Arginyl-tRNA synthetase 2, mitochondrial"/>
    <property type="match status" value="1"/>
</dbReference>
<dbReference type="EMBL" id="GL984086">
    <property type="protein sequence ID" value="EGR29994.1"/>
    <property type="molecule type" value="Genomic_DNA"/>
</dbReference>
<keyword evidence="5 9" id="KW-0067">ATP-binding</keyword>
<proteinExistence type="inferred from homology"/>
<dbReference type="AlphaFoldDB" id="G0QXQ7"/>
<dbReference type="Gene3D" id="1.10.730.10">
    <property type="entry name" value="Isoleucyl-tRNA Synthetase, Domain 1"/>
    <property type="match status" value="1"/>
</dbReference>
<dbReference type="InterPro" id="IPR008909">
    <property type="entry name" value="DALR_anticod-bd"/>
</dbReference>
<evidence type="ECO:0000256" key="8">
    <source>
        <dbReference type="ARBA" id="ARBA00049339"/>
    </source>
</evidence>
<dbReference type="InterPro" id="IPR014729">
    <property type="entry name" value="Rossmann-like_a/b/a_fold"/>
</dbReference>
<dbReference type="PANTHER" id="PTHR11956:SF5">
    <property type="entry name" value="ARGININE--TRNA LIGASE, CYTOPLASMIC"/>
    <property type="match status" value="1"/>
</dbReference>
<dbReference type="Pfam" id="PF00750">
    <property type="entry name" value="tRNA-synt_1d"/>
    <property type="match status" value="1"/>
</dbReference>
<keyword evidence="6 9" id="KW-0648">Protein biosynthesis</keyword>
<sequence>MGESYYNDMIPEVAQELKEAGLLKEDDGAQCIFIEKFKKQPPLFIIKKDGGFGYDSTDMAAIKYRLKNLGCNRVVYITDIGQEPHFTYCFAASEKIGWHKPPQTRLEHMGFGIVLGEDGKRFRTRSSETVKLKDLLDEAKDRALSKIKERQNEANKEEGEESKGNVTFLSEQQYEEAAEVMGMAAIKYYDLRQNRISDYIFSYDKMLDTKGNTAVYLLYSYARLCSILRKSEIDVNQLKDIGKNKGFKITHPHERAIVACLVKFVDVLQSVTDDLAINRLTDYIYELACKIAEAYHKYHINNSEDKETRVLLIEATRIVLKKSLYLIGIEPLERI</sequence>
<evidence type="ECO:0000256" key="5">
    <source>
        <dbReference type="ARBA" id="ARBA00022840"/>
    </source>
</evidence>
<dbReference type="GO" id="GO:0005524">
    <property type="term" value="F:ATP binding"/>
    <property type="evidence" value="ECO:0007669"/>
    <property type="project" value="UniProtKB-KW"/>
</dbReference>
<comment type="catalytic activity">
    <reaction evidence="8">
        <text>tRNA(Arg) + L-arginine + ATP = L-arginyl-tRNA(Arg) + AMP + diphosphate</text>
        <dbReference type="Rhea" id="RHEA:20301"/>
        <dbReference type="Rhea" id="RHEA-COMP:9658"/>
        <dbReference type="Rhea" id="RHEA-COMP:9673"/>
        <dbReference type="ChEBI" id="CHEBI:30616"/>
        <dbReference type="ChEBI" id="CHEBI:32682"/>
        <dbReference type="ChEBI" id="CHEBI:33019"/>
        <dbReference type="ChEBI" id="CHEBI:78442"/>
        <dbReference type="ChEBI" id="CHEBI:78513"/>
        <dbReference type="ChEBI" id="CHEBI:456215"/>
        <dbReference type="EC" id="6.1.1.19"/>
    </reaction>
</comment>
<dbReference type="GO" id="GO:0004814">
    <property type="term" value="F:arginine-tRNA ligase activity"/>
    <property type="evidence" value="ECO:0007669"/>
    <property type="project" value="UniProtKB-EC"/>
</dbReference>
<evidence type="ECO:0000256" key="1">
    <source>
        <dbReference type="ARBA" id="ARBA00005594"/>
    </source>
</evidence>
<dbReference type="PANTHER" id="PTHR11956">
    <property type="entry name" value="ARGINYL-TRNA SYNTHETASE"/>
    <property type="match status" value="1"/>
</dbReference>
<dbReference type="InterPro" id="IPR035684">
    <property type="entry name" value="ArgRS_core"/>
</dbReference>
<feature type="domain" description="DALR anticodon binding" evidence="10">
    <location>
        <begin position="217"/>
        <end position="335"/>
    </location>
</feature>
<dbReference type="SUPFAM" id="SSF47323">
    <property type="entry name" value="Anticodon-binding domain of a subclass of class I aminoacyl-tRNA synthetases"/>
    <property type="match status" value="1"/>
</dbReference>
<keyword evidence="12" id="KW-1185">Reference proteome</keyword>
<name>G0QXQ7_ICHMU</name>
<organism evidence="11 12">
    <name type="scientific">Ichthyophthirius multifiliis</name>
    <name type="common">White spot disease agent</name>
    <name type="synonym">Ich</name>
    <dbReference type="NCBI Taxonomy" id="5932"/>
    <lineage>
        <taxon>Eukaryota</taxon>
        <taxon>Sar</taxon>
        <taxon>Alveolata</taxon>
        <taxon>Ciliophora</taxon>
        <taxon>Intramacronucleata</taxon>
        <taxon>Oligohymenophorea</taxon>
        <taxon>Hymenostomatida</taxon>
        <taxon>Ophryoglenina</taxon>
        <taxon>Ichthyophthirius</taxon>
    </lineage>
</organism>
<evidence type="ECO:0000256" key="9">
    <source>
        <dbReference type="RuleBase" id="RU363038"/>
    </source>
</evidence>
<keyword evidence="7 9" id="KW-0030">Aminoacyl-tRNA synthetase</keyword>
<evidence type="ECO:0000256" key="4">
    <source>
        <dbReference type="ARBA" id="ARBA00022741"/>
    </source>
</evidence>
<dbReference type="STRING" id="857967.G0QXQ7"/>